<feature type="compositionally biased region" description="Polar residues" evidence="4">
    <location>
        <begin position="1007"/>
        <end position="1017"/>
    </location>
</feature>
<evidence type="ECO:0000256" key="2">
    <source>
        <dbReference type="ARBA" id="ARBA00022670"/>
    </source>
</evidence>
<dbReference type="STRING" id="1314776.A0A165XEB3"/>
<evidence type="ECO:0000313" key="6">
    <source>
        <dbReference type="EMBL" id="KZT32107.1"/>
    </source>
</evidence>
<evidence type="ECO:0000256" key="4">
    <source>
        <dbReference type="SAM" id="MobiDB-lite"/>
    </source>
</evidence>
<dbReference type="GO" id="GO:0008234">
    <property type="term" value="F:cysteine-type peptidase activity"/>
    <property type="evidence" value="ECO:0007669"/>
    <property type="project" value="InterPro"/>
</dbReference>
<evidence type="ECO:0000313" key="7">
    <source>
        <dbReference type="Proteomes" id="UP000076798"/>
    </source>
</evidence>
<gene>
    <name evidence="6" type="ORF">SISSUDRAFT_1133359</name>
</gene>
<feature type="region of interest" description="Disordered" evidence="4">
    <location>
        <begin position="259"/>
        <end position="294"/>
    </location>
</feature>
<dbReference type="SUPFAM" id="SSF54001">
    <property type="entry name" value="Cysteine proteinases"/>
    <property type="match status" value="1"/>
</dbReference>
<feature type="domain" description="Ubiquitin-like protease family profile" evidence="5">
    <location>
        <begin position="347"/>
        <end position="781"/>
    </location>
</feature>
<evidence type="ECO:0000259" key="5">
    <source>
        <dbReference type="PROSITE" id="PS50600"/>
    </source>
</evidence>
<dbReference type="OrthoDB" id="1939479at2759"/>
<feature type="compositionally biased region" description="Polar residues" evidence="4">
    <location>
        <begin position="660"/>
        <end position="674"/>
    </location>
</feature>
<reference evidence="6 7" key="1">
    <citation type="journal article" date="2016" name="Mol. Biol. Evol.">
        <title>Comparative Genomics of Early-Diverging Mushroom-Forming Fungi Provides Insights into the Origins of Lignocellulose Decay Capabilities.</title>
        <authorList>
            <person name="Nagy L.G."/>
            <person name="Riley R."/>
            <person name="Tritt A."/>
            <person name="Adam C."/>
            <person name="Daum C."/>
            <person name="Floudas D."/>
            <person name="Sun H."/>
            <person name="Yadav J.S."/>
            <person name="Pangilinan J."/>
            <person name="Larsson K.H."/>
            <person name="Matsuura K."/>
            <person name="Barry K."/>
            <person name="Labutti K."/>
            <person name="Kuo R."/>
            <person name="Ohm R.A."/>
            <person name="Bhattacharya S.S."/>
            <person name="Shirouzu T."/>
            <person name="Yoshinaga Y."/>
            <person name="Martin F.M."/>
            <person name="Grigoriev I.V."/>
            <person name="Hibbett D.S."/>
        </authorList>
    </citation>
    <scope>NUCLEOTIDE SEQUENCE [LARGE SCALE GENOMIC DNA]</scope>
    <source>
        <strain evidence="6 7">HHB10207 ss-3</strain>
    </source>
</reference>
<keyword evidence="7" id="KW-1185">Reference proteome</keyword>
<protein>
    <recommendedName>
        <fullName evidence="5">Ubiquitin-like protease family profile domain-containing protein</fullName>
    </recommendedName>
</protein>
<dbReference type="Gene3D" id="3.40.395.10">
    <property type="entry name" value="Adenoviral Proteinase, Chain A"/>
    <property type="match status" value="1"/>
</dbReference>
<feature type="compositionally biased region" description="Basic and acidic residues" evidence="4">
    <location>
        <begin position="639"/>
        <end position="651"/>
    </location>
</feature>
<dbReference type="GO" id="GO:0019783">
    <property type="term" value="F:ubiquitin-like protein peptidase activity"/>
    <property type="evidence" value="ECO:0007669"/>
    <property type="project" value="UniProtKB-ARBA"/>
</dbReference>
<feature type="region of interest" description="Disordered" evidence="4">
    <location>
        <begin position="996"/>
        <end position="1023"/>
    </location>
</feature>
<dbReference type="InterPro" id="IPR003653">
    <property type="entry name" value="Peptidase_C48_C"/>
</dbReference>
<keyword evidence="2" id="KW-0645">Protease</keyword>
<keyword evidence="3" id="KW-0378">Hydrolase</keyword>
<feature type="region of interest" description="Disordered" evidence="4">
    <location>
        <begin position="1038"/>
        <end position="1101"/>
    </location>
</feature>
<evidence type="ECO:0000256" key="3">
    <source>
        <dbReference type="ARBA" id="ARBA00022801"/>
    </source>
</evidence>
<dbReference type="AlphaFoldDB" id="A0A165XEB3"/>
<dbReference type="GO" id="GO:0006508">
    <property type="term" value="P:proteolysis"/>
    <property type="evidence" value="ECO:0007669"/>
    <property type="project" value="UniProtKB-KW"/>
</dbReference>
<dbReference type="Pfam" id="PF02902">
    <property type="entry name" value="Peptidase_C48"/>
    <property type="match status" value="1"/>
</dbReference>
<name>A0A165XEB3_9AGAM</name>
<organism evidence="6 7">
    <name type="scientific">Sistotremastrum suecicum HHB10207 ss-3</name>
    <dbReference type="NCBI Taxonomy" id="1314776"/>
    <lineage>
        <taxon>Eukaryota</taxon>
        <taxon>Fungi</taxon>
        <taxon>Dikarya</taxon>
        <taxon>Basidiomycota</taxon>
        <taxon>Agaricomycotina</taxon>
        <taxon>Agaricomycetes</taxon>
        <taxon>Sistotremastrales</taxon>
        <taxon>Sistotremastraceae</taxon>
        <taxon>Sistotremastrum</taxon>
    </lineage>
</organism>
<feature type="compositionally biased region" description="Polar residues" evidence="4">
    <location>
        <begin position="1038"/>
        <end position="1049"/>
    </location>
</feature>
<comment type="similarity">
    <text evidence="1">Belongs to the peptidase C48 family.</text>
</comment>
<feature type="compositionally biased region" description="Polar residues" evidence="4">
    <location>
        <begin position="620"/>
        <end position="632"/>
    </location>
</feature>
<dbReference type="PROSITE" id="PS50600">
    <property type="entry name" value="ULP_PROTEASE"/>
    <property type="match status" value="1"/>
</dbReference>
<dbReference type="EMBL" id="KV428386">
    <property type="protein sequence ID" value="KZT32107.1"/>
    <property type="molecule type" value="Genomic_DNA"/>
</dbReference>
<dbReference type="InterPro" id="IPR038765">
    <property type="entry name" value="Papain-like_cys_pep_sf"/>
</dbReference>
<feature type="region of interest" description="Disordered" evidence="4">
    <location>
        <begin position="573"/>
        <end position="674"/>
    </location>
</feature>
<proteinExistence type="inferred from homology"/>
<accession>A0A165XEB3</accession>
<dbReference type="Proteomes" id="UP000076798">
    <property type="component" value="Unassembled WGS sequence"/>
</dbReference>
<evidence type="ECO:0000256" key="1">
    <source>
        <dbReference type="ARBA" id="ARBA00005234"/>
    </source>
</evidence>
<sequence>MEATGLIDMVDLAAGAIKSDAMAMSSLIAPEFSRRISGLSRISWDPKKLQEAFPDQTSSFYQFSEIASGLPELQKVLFLTNWEMHYIVLEHDRGSNQITCHDSLGPRQLYIAEQNFLQDVVIPQRHIANFLFTGNASIEKLTPFQARNWHQIPYERQLVDPQNHVLLDQTCGFWAMATICARCFGTDLESLERPAADIKDILKSLYLAHKNNQYCGTTVDAFLTGWGALDPNIRNSSGFASEKTKELLVPHPIPNWLVPRWPIHPGNQDSRPRRKSVSRDPGPRNTAKSKPDQPLVAAATWVHEHLLRPLTPAETDLLEQIAAQTLPAPDSSRTQPFHQKSPIQRGLDFELADLQALLSGDWLNDRLINSVIDMLNAYFPQIYSHRVRLLDTFFLKLVAESDGAPKTGRLFKNPHLFNPLTKRVVFPISEPIIRHSNHRGSHWTVGVIDLENRKIQYYDSNSLHSGNNKSAKTQFDLFCDRQHLALHLIRGHFHSHPWLEPDSPEFTHDSFWYVADAQTTVPVREVTPDPRVRSIGDVTVILSTPGASPDPSTTAPSYPPITVLASPITLVTPPPLPDAASSTPTSKVVRYKRKCSKSPPATEPASKRPWQPVSEGRIQPKTQDQTLSNSEASARKRKLTDSEKTGEERTQSTKRPRNVTVHQANTESHVNESVHNLPQDLDIQTSNERGNPVLLSGNTSLDDNNRLTNELQRTLYHMKKPRKPAPWASYSHKWPLHYKPLSKLWRDTGKALDAIPKRHRLPLASTSKACQLCHTLLSSLSMWHDPQVTEPVDPLYFNTLKIHVVLGQYGLHSLADILQKTTTLLPRTAEQSHLLNIPDGLPTLLQEVTKNIVQALQSFRHSLPRSEWDMAPFDQLHKILQQPELLSLPDSSTETYDTSRLDIDKLTPASLEEALKHDFGVLGDPATIRQAAFHTGIQAIVDDLLVPWIDTVPVDREGYLEILSVWESWSRGVTKFLESRREEGWLRQTLPVTDLGIPSHSAAPDNAPSSPQKSLDSPSRPMSDVDLQVQATTPLAISSPPLVQQSSHQAITTPPPPIVPAPEISSPRSSTTHPYPYQYPTSHVRHQPPVMHTRRDQPSPATLWDLEKYGKHLEELAERGDGQNWTLPILGFA</sequence>